<dbReference type="Proteomes" id="UP000238042">
    <property type="component" value="Unassembled WGS sequence"/>
</dbReference>
<evidence type="ECO:0000313" key="2">
    <source>
        <dbReference type="Proteomes" id="UP000238042"/>
    </source>
</evidence>
<dbReference type="AlphaFoldDB" id="A0A2S8AB46"/>
<proteinExistence type="predicted"/>
<comment type="caution">
    <text evidence="1">The sequence shown here is derived from an EMBL/GenBank/DDBJ whole genome shotgun (WGS) entry which is preliminary data.</text>
</comment>
<organism evidence="1 2">
    <name type="scientific">Apibacter adventoris</name>
    <dbReference type="NCBI Taxonomy" id="1679466"/>
    <lineage>
        <taxon>Bacteria</taxon>
        <taxon>Pseudomonadati</taxon>
        <taxon>Bacteroidota</taxon>
        <taxon>Flavobacteriia</taxon>
        <taxon>Flavobacteriales</taxon>
        <taxon>Weeksellaceae</taxon>
        <taxon>Apibacter</taxon>
    </lineage>
</organism>
<accession>A0A2S8AB46</accession>
<name>A0A2S8AB46_9FLAO</name>
<keyword evidence="2" id="KW-1185">Reference proteome</keyword>
<evidence type="ECO:0000313" key="1">
    <source>
        <dbReference type="EMBL" id="PQL91772.1"/>
    </source>
</evidence>
<dbReference type="RefSeq" id="WP_105247132.1">
    <property type="nucleotide sequence ID" value="NZ_PSZM01000040.1"/>
</dbReference>
<dbReference type="EMBL" id="PSZM01000040">
    <property type="protein sequence ID" value="PQL91772.1"/>
    <property type="molecule type" value="Genomic_DNA"/>
</dbReference>
<gene>
    <name evidence="1" type="ORF">C4S77_08205</name>
</gene>
<sequence>MSLEQKIKSLVKVGEILYQFNQNKGKNSSFFLELDNIIKLAEIKNPWFTQKNIFTAFDYWGNILTYENISNWISKYKTINHAVSKKTIGLILAGNIPMVGLHDCICVLITGHRAQIKLSSKDNILIPFILNLWKNFYKDLEFKIVEKLEFYDAVITTGSNNTAKYFEYYFKDIPHIIRKNRTSLAILEGNESGKDLDNLAKDIFTYFGLGCRNVTQIFIPENYNLDNIFKSFLPYQDVINHNKYTNNYEYNKAIYLMNEDKFWDNNFIMLKESEDLYSPIGVIFYKHYQEISSLNNYISQNKNKIQCVVSNSESIRFTKISFGKTQYPKLNEYADGIDTIEFLLTQK</sequence>
<protein>
    <submittedName>
        <fullName evidence="1">Acyl-CoA reductase</fullName>
    </submittedName>
</protein>
<reference evidence="1 2" key="1">
    <citation type="submission" date="2018-02" db="EMBL/GenBank/DDBJ databases">
        <title>Genome sequences of Apibacter spp., gut symbionts of Asian honey bees.</title>
        <authorList>
            <person name="Kwong W.K."/>
            <person name="Steele M.I."/>
            <person name="Moran N.A."/>
        </authorList>
    </citation>
    <scope>NUCLEOTIDE SEQUENCE [LARGE SCALE GENOMIC DNA]</scope>
    <source>
        <strain evidence="2">wkB301</strain>
    </source>
</reference>
<dbReference type="OrthoDB" id="1522941at2"/>